<evidence type="ECO:0000313" key="1">
    <source>
        <dbReference type="EMBL" id="KAK2652567.1"/>
    </source>
</evidence>
<dbReference type="EMBL" id="JANJYI010000004">
    <property type="protein sequence ID" value="KAK2652567.1"/>
    <property type="molecule type" value="Genomic_DNA"/>
</dbReference>
<dbReference type="Proteomes" id="UP001280121">
    <property type="component" value="Unassembled WGS sequence"/>
</dbReference>
<reference evidence="1" key="1">
    <citation type="journal article" date="2023" name="Plant J.">
        <title>Genome sequences and population genomics provide insights into the demographic history, inbreeding, and mutation load of two 'living fossil' tree species of Dipteronia.</title>
        <authorList>
            <person name="Feng Y."/>
            <person name="Comes H.P."/>
            <person name="Chen J."/>
            <person name="Zhu S."/>
            <person name="Lu R."/>
            <person name="Zhang X."/>
            <person name="Li P."/>
            <person name="Qiu J."/>
            <person name="Olsen K.M."/>
            <person name="Qiu Y."/>
        </authorList>
    </citation>
    <scope>NUCLEOTIDE SEQUENCE</scope>
    <source>
        <strain evidence="1">KIB01</strain>
    </source>
</reference>
<organism evidence="1 2">
    <name type="scientific">Dipteronia dyeriana</name>
    <dbReference type="NCBI Taxonomy" id="168575"/>
    <lineage>
        <taxon>Eukaryota</taxon>
        <taxon>Viridiplantae</taxon>
        <taxon>Streptophyta</taxon>
        <taxon>Embryophyta</taxon>
        <taxon>Tracheophyta</taxon>
        <taxon>Spermatophyta</taxon>
        <taxon>Magnoliopsida</taxon>
        <taxon>eudicotyledons</taxon>
        <taxon>Gunneridae</taxon>
        <taxon>Pentapetalae</taxon>
        <taxon>rosids</taxon>
        <taxon>malvids</taxon>
        <taxon>Sapindales</taxon>
        <taxon>Sapindaceae</taxon>
        <taxon>Hippocastanoideae</taxon>
        <taxon>Acereae</taxon>
        <taxon>Dipteronia</taxon>
    </lineage>
</organism>
<name>A0AAD9X4K3_9ROSI</name>
<accession>A0AAD9X4K3</accession>
<protein>
    <submittedName>
        <fullName evidence="1">Uncharacterized protein</fullName>
    </submittedName>
</protein>
<keyword evidence="2" id="KW-1185">Reference proteome</keyword>
<evidence type="ECO:0000313" key="2">
    <source>
        <dbReference type="Proteomes" id="UP001280121"/>
    </source>
</evidence>
<gene>
    <name evidence="1" type="ORF">Ddye_012423</name>
</gene>
<proteinExistence type="predicted"/>
<sequence length="138" mass="15943">MIVALNSELTTRITELLEEKRVFITKMARMNMGKRPRRPLKPNKSIMAEFYANMISKRFLNGGSVLVQGVEVHISPDAINQYFVTPVVRVNSNSGINTIDDIDQHLERLAEVLRMNGRAEWNQMVRLYHRDLRVEAAF</sequence>
<dbReference type="AlphaFoldDB" id="A0AAD9X4K3"/>
<comment type="caution">
    <text evidence="1">The sequence shown here is derived from an EMBL/GenBank/DDBJ whole genome shotgun (WGS) entry which is preliminary data.</text>
</comment>